<accession>A0ABN7XCZ9</accession>
<comment type="caution">
    <text evidence="1">The sequence shown here is derived from an EMBL/GenBank/DDBJ whole genome shotgun (WGS) entry which is preliminary data.</text>
</comment>
<reference evidence="1 2" key="1">
    <citation type="submission" date="2021-06" db="EMBL/GenBank/DDBJ databases">
        <authorList>
            <person name="Kallberg Y."/>
            <person name="Tangrot J."/>
            <person name="Rosling A."/>
        </authorList>
    </citation>
    <scope>NUCLEOTIDE SEQUENCE [LARGE SCALE GENOMIC DNA]</scope>
    <source>
        <strain evidence="1 2">120-4 pot B 10/14</strain>
    </source>
</reference>
<dbReference type="Proteomes" id="UP000789901">
    <property type="component" value="Unassembled WGS sequence"/>
</dbReference>
<sequence>NQFQEIKNMTPIKSHNITIGRSEELPIITLGANMINDKYQTTPIKQIFRPTLSSHSLNSKPDYSHYMTTSGNLFSGIYKPIMNKQSEVNYREEENFYP</sequence>
<feature type="non-terminal residue" evidence="1">
    <location>
        <position position="98"/>
    </location>
</feature>
<feature type="non-terminal residue" evidence="1">
    <location>
        <position position="1"/>
    </location>
</feature>
<evidence type="ECO:0000313" key="2">
    <source>
        <dbReference type="Proteomes" id="UP000789901"/>
    </source>
</evidence>
<protein>
    <submittedName>
        <fullName evidence="1">44012_t:CDS:1</fullName>
    </submittedName>
</protein>
<gene>
    <name evidence="1" type="ORF">GMARGA_LOCUS41918</name>
</gene>
<dbReference type="EMBL" id="CAJVQB010119908">
    <property type="protein sequence ID" value="CAG8853097.1"/>
    <property type="molecule type" value="Genomic_DNA"/>
</dbReference>
<evidence type="ECO:0000313" key="1">
    <source>
        <dbReference type="EMBL" id="CAG8853097.1"/>
    </source>
</evidence>
<keyword evidence="2" id="KW-1185">Reference proteome</keyword>
<proteinExistence type="predicted"/>
<organism evidence="1 2">
    <name type="scientific">Gigaspora margarita</name>
    <dbReference type="NCBI Taxonomy" id="4874"/>
    <lineage>
        <taxon>Eukaryota</taxon>
        <taxon>Fungi</taxon>
        <taxon>Fungi incertae sedis</taxon>
        <taxon>Mucoromycota</taxon>
        <taxon>Glomeromycotina</taxon>
        <taxon>Glomeromycetes</taxon>
        <taxon>Diversisporales</taxon>
        <taxon>Gigasporaceae</taxon>
        <taxon>Gigaspora</taxon>
    </lineage>
</organism>
<name>A0ABN7XCZ9_GIGMA</name>